<feature type="domain" description="Protein kinase" evidence="9">
    <location>
        <begin position="62"/>
        <end position="442"/>
    </location>
</feature>
<organism evidence="10 11">
    <name type="scientific">Trichophyton interdigitale (strain MR816)</name>
    <dbReference type="NCBI Taxonomy" id="1215338"/>
    <lineage>
        <taxon>Eukaryota</taxon>
        <taxon>Fungi</taxon>
        <taxon>Dikarya</taxon>
        <taxon>Ascomycota</taxon>
        <taxon>Pezizomycotina</taxon>
        <taxon>Eurotiomycetes</taxon>
        <taxon>Eurotiomycetidae</taxon>
        <taxon>Onygenales</taxon>
        <taxon>Arthrodermataceae</taxon>
        <taxon>Trichophyton</taxon>
    </lineage>
</organism>
<evidence type="ECO:0000256" key="5">
    <source>
        <dbReference type="ARBA" id="ARBA00022777"/>
    </source>
</evidence>
<dbReference type="InterPro" id="IPR011009">
    <property type="entry name" value="Kinase-like_dom_sf"/>
</dbReference>
<evidence type="ECO:0000256" key="6">
    <source>
        <dbReference type="ARBA" id="ARBA00022840"/>
    </source>
</evidence>
<dbReference type="GO" id="GO:0000245">
    <property type="term" value="P:spliceosomal complex assembly"/>
    <property type="evidence" value="ECO:0007669"/>
    <property type="project" value="TreeGrafter"/>
</dbReference>
<evidence type="ECO:0000256" key="7">
    <source>
        <dbReference type="ARBA" id="ARBA00047899"/>
    </source>
</evidence>
<keyword evidence="11" id="KW-1185">Reference proteome</keyword>
<evidence type="ECO:0000256" key="1">
    <source>
        <dbReference type="ARBA" id="ARBA00012513"/>
    </source>
</evidence>
<reference evidence="10 11" key="1">
    <citation type="submission" date="2014-02" db="EMBL/GenBank/DDBJ databases">
        <title>The Genome Sequence of Trichophyton interdigitale MR816.</title>
        <authorList>
            <consortium name="The Broad Institute Genomics Platform"/>
            <person name="Cuomo C.A."/>
            <person name="White T.C."/>
            <person name="Graser Y."/>
            <person name="Martinez-Rossi N."/>
            <person name="Heitman J."/>
            <person name="Young S.K."/>
            <person name="Zeng Q."/>
            <person name="Gargeya S."/>
            <person name="Abouelleil A."/>
            <person name="Alvarado L."/>
            <person name="Chapman S.B."/>
            <person name="Gainer-Dewar J."/>
            <person name="Goldberg J."/>
            <person name="Griggs A."/>
            <person name="Gujja S."/>
            <person name="Hansen M."/>
            <person name="Howarth C."/>
            <person name="Imamovic A."/>
            <person name="Larimer J."/>
            <person name="Martinez D."/>
            <person name="Murphy C."/>
            <person name="Pearson M.D."/>
            <person name="Persinoti G."/>
            <person name="Poon T."/>
            <person name="Priest M."/>
            <person name="Roberts A.D."/>
            <person name="Saif S."/>
            <person name="Shea T.D."/>
            <person name="Sykes S.N."/>
            <person name="Wortman J."/>
            <person name="Nusbaum C."/>
            <person name="Birren B."/>
        </authorList>
    </citation>
    <scope>NUCLEOTIDE SEQUENCE [LARGE SCALE GENOMIC DNA]</scope>
    <source>
        <strain evidence="10 11">MR816</strain>
    </source>
</reference>
<proteinExistence type="predicted"/>
<comment type="catalytic activity">
    <reaction evidence="7">
        <text>L-threonyl-[protein] + ATP = O-phospho-L-threonyl-[protein] + ADP + H(+)</text>
        <dbReference type="Rhea" id="RHEA:46608"/>
        <dbReference type="Rhea" id="RHEA-COMP:11060"/>
        <dbReference type="Rhea" id="RHEA-COMP:11605"/>
        <dbReference type="ChEBI" id="CHEBI:15378"/>
        <dbReference type="ChEBI" id="CHEBI:30013"/>
        <dbReference type="ChEBI" id="CHEBI:30616"/>
        <dbReference type="ChEBI" id="CHEBI:61977"/>
        <dbReference type="ChEBI" id="CHEBI:456216"/>
        <dbReference type="EC" id="2.7.11.1"/>
    </reaction>
</comment>
<evidence type="ECO:0000259" key="9">
    <source>
        <dbReference type="PROSITE" id="PS50011"/>
    </source>
</evidence>
<evidence type="ECO:0000256" key="8">
    <source>
        <dbReference type="ARBA" id="ARBA00048679"/>
    </source>
</evidence>
<dbReference type="STRING" id="1215338.A0A059JDF9"/>
<keyword evidence="6" id="KW-0067">ATP-binding</keyword>
<dbReference type="EC" id="2.7.11.1" evidence="1"/>
<dbReference type="OrthoDB" id="5979581at2759"/>
<dbReference type="Gene3D" id="3.30.200.20">
    <property type="entry name" value="Phosphorylase Kinase, domain 1"/>
    <property type="match status" value="1"/>
</dbReference>
<name>A0A059JDF9_TRIIM</name>
<dbReference type="Pfam" id="PF00069">
    <property type="entry name" value="Pkinase"/>
    <property type="match status" value="1"/>
</dbReference>
<dbReference type="PANTHER" id="PTHR47634">
    <property type="entry name" value="PROTEIN KINASE DOMAIN-CONTAINING PROTEIN-RELATED"/>
    <property type="match status" value="1"/>
</dbReference>
<dbReference type="EMBL" id="AOKY01000177">
    <property type="protein sequence ID" value="KDB25824.1"/>
    <property type="molecule type" value="Genomic_DNA"/>
</dbReference>
<dbReference type="GO" id="GO:0004674">
    <property type="term" value="F:protein serine/threonine kinase activity"/>
    <property type="evidence" value="ECO:0007669"/>
    <property type="project" value="UniProtKB-KW"/>
</dbReference>
<dbReference type="PROSITE" id="PS00108">
    <property type="entry name" value="PROTEIN_KINASE_ST"/>
    <property type="match status" value="1"/>
</dbReference>
<evidence type="ECO:0000256" key="4">
    <source>
        <dbReference type="ARBA" id="ARBA00022741"/>
    </source>
</evidence>
<accession>A0A059JDF9</accession>
<dbReference type="PROSITE" id="PS50011">
    <property type="entry name" value="PROTEIN_KINASE_DOM"/>
    <property type="match status" value="1"/>
</dbReference>
<dbReference type="GO" id="GO:0005524">
    <property type="term" value="F:ATP binding"/>
    <property type="evidence" value="ECO:0007669"/>
    <property type="project" value="UniProtKB-KW"/>
</dbReference>
<dbReference type="Proteomes" id="UP000024533">
    <property type="component" value="Unassembled WGS sequence"/>
</dbReference>
<dbReference type="SUPFAM" id="SSF56112">
    <property type="entry name" value="Protein kinase-like (PK-like)"/>
    <property type="match status" value="1"/>
</dbReference>
<keyword evidence="4" id="KW-0547">Nucleotide-binding</keyword>
<protein>
    <recommendedName>
        <fullName evidence="1">non-specific serine/threonine protein kinase</fullName>
        <ecNumber evidence="1">2.7.11.1</ecNumber>
    </recommendedName>
</protein>
<dbReference type="AlphaFoldDB" id="A0A059JDF9"/>
<comment type="caution">
    <text evidence="10">The sequence shown here is derived from an EMBL/GenBank/DDBJ whole genome shotgun (WGS) entry which is preliminary data.</text>
</comment>
<gene>
    <name evidence="10" type="ORF">H109_02364</name>
</gene>
<keyword evidence="3" id="KW-0808">Transferase</keyword>
<dbReference type="Gene3D" id="1.10.510.10">
    <property type="entry name" value="Transferase(Phosphotransferase) domain 1"/>
    <property type="match status" value="1"/>
</dbReference>
<comment type="catalytic activity">
    <reaction evidence="8">
        <text>L-seryl-[protein] + ATP = O-phospho-L-seryl-[protein] + ADP + H(+)</text>
        <dbReference type="Rhea" id="RHEA:17989"/>
        <dbReference type="Rhea" id="RHEA-COMP:9863"/>
        <dbReference type="Rhea" id="RHEA-COMP:11604"/>
        <dbReference type="ChEBI" id="CHEBI:15378"/>
        <dbReference type="ChEBI" id="CHEBI:29999"/>
        <dbReference type="ChEBI" id="CHEBI:30616"/>
        <dbReference type="ChEBI" id="CHEBI:83421"/>
        <dbReference type="ChEBI" id="CHEBI:456216"/>
        <dbReference type="EC" id="2.7.11.1"/>
    </reaction>
</comment>
<dbReference type="SMART" id="SM00220">
    <property type="entry name" value="S_TKc"/>
    <property type="match status" value="1"/>
</dbReference>
<dbReference type="InterPro" id="IPR051334">
    <property type="entry name" value="SRPK"/>
</dbReference>
<keyword evidence="2" id="KW-0723">Serine/threonine-protein kinase</keyword>
<dbReference type="InterPro" id="IPR000719">
    <property type="entry name" value="Prot_kinase_dom"/>
</dbReference>
<dbReference type="PANTHER" id="PTHR47634:SF9">
    <property type="entry name" value="PROTEIN KINASE DOMAIN-CONTAINING PROTEIN-RELATED"/>
    <property type="match status" value="1"/>
</dbReference>
<dbReference type="GO" id="GO:0005634">
    <property type="term" value="C:nucleus"/>
    <property type="evidence" value="ECO:0007669"/>
    <property type="project" value="TreeGrafter"/>
</dbReference>
<sequence length="452" mass="51986">MVKRAIQGLWARSLLGRKQPTIFCGKGAELPPDTLIEEEIVPDYQSSHYFPVKPGYLFNHRFEALAKLGWGGCSTVWLVRDLYRRNWQSERYLALKVGNNDFNDAEQAAHEFNVERHIDSTGGHHDGRNYVRTFVEQFEEKGPNGMHMCLAYEPMREPLWLFQSRLRNKRFHLGLLKGYVKLLLKGLDYLHTECNIIHTDLKVENILVSFEEPSVLEDFAQLQTQNPMPRKSNNGNTVYLSHNDFGPVRSYYILPKITDFGLAHHQKDSSLLNRHPIQPDQYRAPEVILGAGWTYSADIWNVGLLMWNMLESRDLFTSLLDDQGNYLPEAHLAEMIALLGPPPKTMIQRERDGMEWKWAPAAQNAAGKMCNTASEWYSGPFFDENGEFRNKEAIPSGISLDDTVTCLEGEHKVQFLTFARKMLQWLPEDRKTAKELVEDPWLSDESINRGGT</sequence>
<dbReference type="InterPro" id="IPR008271">
    <property type="entry name" value="Ser/Thr_kinase_AS"/>
</dbReference>
<dbReference type="OMA" id="CNTASEW"/>
<dbReference type="GO" id="GO:0005737">
    <property type="term" value="C:cytoplasm"/>
    <property type="evidence" value="ECO:0007669"/>
    <property type="project" value="TreeGrafter"/>
</dbReference>
<keyword evidence="5 10" id="KW-0418">Kinase</keyword>
<evidence type="ECO:0000313" key="11">
    <source>
        <dbReference type="Proteomes" id="UP000024533"/>
    </source>
</evidence>
<dbReference type="GO" id="GO:0050684">
    <property type="term" value="P:regulation of mRNA processing"/>
    <property type="evidence" value="ECO:0007669"/>
    <property type="project" value="TreeGrafter"/>
</dbReference>
<dbReference type="HOGENOM" id="CLU_000288_81_1_1"/>
<evidence type="ECO:0000313" key="10">
    <source>
        <dbReference type="EMBL" id="KDB25824.1"/>
    </source>
</evidence>
<evidence type="ECO:0000256" key="2">
    <source>
        <dbReference type="ARBA" id="ARBA00022527"/>
    </source>
</evidence>
<evidence type="ECO:0000256" key="3">
    <source>
        <dbReference type="ARBA" id="ARBA00022679"/>
    </source>
</evidence>